<gene>
    <name evidence="6" type="ORF">BDV23DRAFT_125180</name>
</gene>
<evidence type="ECO:0000256" key="4">
    <source>
        <dbReference type="ARBA" id="ARBA00038402"/>
    </source>
</evidence>
<dbReference type="EMBL" id="ML735292">
    <property type="protein sequence ID" value="KAE8387524.1"/>
    <property type="molecule type" value="Genomic_DNA"/>
</dbReference>
<accession>A0A5N6FPL2</accession>
<organism evidence="6">
    <name type="scientific">Petromyces alliaceus</name>
    <name type="common">Aspergillus alliaceus</name>
    <dbReference type="NCBI Taxonomy" id="209559"/>
    <lineage>
        <taxon>Eukaryota</taxon>
        <taxon>Fungi</taxon>
        <taxon>Dikarya</taxon>
        <taxon>Ascomycota</taxon>
        <taxon>Pezizomycotina</taxon>
        <taxon>Eurotiomycetes</taxon>
        <taxon>Eurotiomycetidae</taxon>
        <taxon>Eurotiales</taxon>
        <taxon>Aspergillaceae</taxon>
        <taxon>Aspergillus</taxon>
        <taxon>Aspergillus subgen. Circumdati</taxon>
    </lineage>
</organism>
<accession>A0A5N7C0B3</accession>
<dbReference type="GO" id="GO:0008033">
    <property type="term" value="P:tRNA processing"/>
    <property type="evidence" value="ECO:0007669"/>
    <property type="project" value="UniProtKB-KW"/>
</dbReference>
<keyword evidence="3" id="KW-0862">Zinc</keyword>
<dbReference type="PANTHER" id="PTHR14742:SF0">
    <property type="entry name" value="RIBONUCLEASE P PROTEIN SUBUNIT P21"/>
    <property type="match status" value="1"/>
</dbReference>
<dbReference type="OrthoDB" id="128536at2759"/>
<keyword evidence="1" id="KW-0819">tRNA processing</keyword>
<evidence type="ECO:0000256" key="1">
    <source>
        <dbReference type="ARBA" id="ARBA00022694"/>
    </source>
</evidence>
<dbReference type="GO" id="GO:0005655">
    <property type="term" value="C:nucleolar ribonuclease P complex"/>
    <property type="evidence" value="ECO:0007669"/>
    <property type="project" value="TreeGrafter"/>
</dbReference>
<keyword evidence="2" id="KW-0479">Metal-binding</keyword>
<dbReference type="Gene3D" id="6.20.50.20">
    <property type="match status" value="1"/>
</dbReference>
<dbReference type="PANTHER" id="PTHR14742">
    <property type="entry name" value="RIBONUCLEASE P SUBUNIT P21"/>
    <property type="match status" value="1"/>
</dbReference>
<dbReference type="GO" id="GO:0046872">
    <property type="term" value="F:metal ion binding"/>
    <property type="evidence" value="ECO:0007669"/>
    <property type="project" value="UniProtKB-KW"/>
</dbReference>
<evidence type="ECO:0000256" key="2">
    <source>
        <dbReference type="ARBA" id="ARBA00022723"/>
    </source>
</evidence>
<dbReference type="Proteomes" id="UP000326877">
    <property type="component" value="Unassembled WGS sequence"/>
</dbReference>
<dbReference type="InterPro" id="IPR007175">
    <property type="entry name" value="Rpr2/Snm1/Rpp21"/>
</dbReference>
<feature type="compositionally biased region" description="Polar residues" evidence="5">
    <location>
        <begin position="42"/>
        <end position="60"/>
    </location>
</feature>
<proteinExistence type="inferred from homology"/>
<dbReference type="AlphaFoldDB" id="A0A5N6FPL2"/>
<protein>
    <submittedName>
        <fullName evidence="6">Rpr2-domain-containing protein</fullName>
    </submittedName>
</protein>
<feature type="region of interest" description="Disordered" evidence="5">
    <location>
        <begin position="42"/>
        <end position="62"/>
    </location>
</feature>
<reference evidence="6" key="1">
    <citation type="submission" date="2019-04" db="EMBL/GenBank/DDBJ databases">
        <title>Friends and foes A comparative genomics studyof 23 Aspergillus species from section Flavi.</title>
        <authorList>
            <consortium name="DOE Joint Genome Institute"/>
            <person name="Kjaerbolling I."/>
            <person name="Vesth T."/>
            <person name="Frisvad J.C."/>
            <person name="Nybo J.L."/>
            <person name="Theobald S."/>
            <person name="Kildgaard S."/>
            <person name="Isbrandt T."/>
            <person name="Kuo A."/>
            <person name="Sato A."/>
            <person name="Lyhne E.K."/>
            <person name="Kogle M.E."/>
            <person name="Wiebenga A."/>
            <person name="Kun R.S."/>
            <person name="Lubbers R.J."/>
            <person name="Makela M.R."/>
            <person name="Barry K."/>
            <person name="Chovatia M."/>
            <person name="Clum A."/>
            <person name="Daum C."/>
            <person name="Haridas S."/>
            <person name="He G."/>
            <person name="LaButti K."/>
            <person name="Lipzen A."/>
            <person name="Mondo S."/>
            <person name="Riley R."/>
            <person name="Salamov A."/>
            <person name="Simmons B.A."/>
            <person name="Magnuson J.K."/>
            <person name="Henrissat B."/>
            <person name="Mortensen U.H."/>
            <person name="Larsen T.O."/>
            <person name="Devries R.P."/>
            <person name="Grigoriev I.V."/>
            <person name="Machida M."/>
            <person name="Baker S.E."/>
            <person name="Andersen M.R."/>
        </authorList>
    </citation>
    <scope>NUCLEOTIDE SEQUENCE [LARGE SCALE GENOMIC DNA]</scope>
    <source>
        <strain evidence="6">IBT 14317</strain>
    </source>
</reference>
<dbReference type="Pfam" id="PF04032">
    <property type="entry name" value="Rpr2"/>
    <property type="match status" value="1"/>
</dbReference>
<dbReference type="OMA" id="HIRARLD"/>
<evidence type="ECO:0000256" key="5">
    <source>
        <dbReference type="SAM" id="MobiDB-lite"/>
    </source>
</evidence>
<sequence>MAKAKGKKGLSRGAHSHIRARLDYLHNASAYLQSVATTSKQPSSQLVSENVASQDGQSKSASKHIVAHLLNHVTTSEKKPTSADARANLDHLPHLSRVFVSQMRGVSLKTQLRLSAETKRSFCKRCDTILSPGVSCVQEIRNESRDRKKPWADVQIIRCTTCGTEKRFPQTERRSKKLSERRKQIKQGKEQAPAA</sequence>
<evidence type="ECO:0000313" key="6">
    <source>
        <dbReference type="EMBL" id="KAE8387524.1"/>
    </source>
</evidence>
<name>A0A5N6FPL2_PETAA</name>
<evidence type="ECO:0000256" key="3">
    <source>
        <dbReference type="ARBA" id="ARBA00022833"/>
    </source>
</evidence>
<comment type="similarity">
    <text evidence="4">Belongs to the eukaryotic/archaeal RNase P protein component 4 family.</text>
</comment>
<feature type="compositionally biased region" description="Basic and acidic residues" evidence="5">
    <location>
        <begin position="167"/>
        <end position="182"/>
    </location>
</feature>
<feature type="region of interest" description="Disordered" evidence="5">
    <location>
        <begin position="167"/>
        <end position="195"/>
    </location>
</feature>